<dbReference type="Gene3D" id="3.40.50.1820">
    <property type="entry name" value="alpha/beta hydrolase"/>
    <property type="match status" value="1"/>
</dbReference>
<dbReference type="EMBL" id="KE720914">
    <property type="protein sequence ID" value="ERF73859.1"/>
    <property type="molecule type" value="Genomic_DNA"/>
</dbReference>
<dbReference type="GeneID" id="19240818"/>
<organism evidence="7 8">
    <name type="scientific">Endocarpon pusillum (strain Z07020 / HMAS-L-300199)</name>
    <name type="common">Lichen-forming fungus</name>
    <dbReference type="NCBI Taxonomy" id="1263415"/>
    <lineage>
        <taxon>Eukaryota</taxon>
        <taxon>Fungi</taxon>
        <taxon>Dikarya</taxon>
        <taxon>Ascomycota</taxon>
        <taxon>Pezizomycotina</taxon>
        <taxon>Eurotiomycetes</taxon>
        <taxon>Chaetothyriomycetidae</taxon>
        <taxon>Verrucariales</taxon>
        <taxon>Verrucariaceae</taxon>
        <taxon>Endocarpon</taxon>
    </lineage>
</organism>
<dbReference type="PANTHER" id="PTHR11802:SF404">
    <property type="entry name" value="CARBOXYPEPTIDASE"/>
    <property type="match status" value="1"/>
</dbReference>
<evidence type="ECO:0000256" key="3">
    <source>
        <dbReference type="ARBA" id="ARBA00022670"/>
    </source>
</evidence>
<evidence type="ECO:0000256" key="1">
    <source>
        <dbReference type="ARBA" id="ARBA00009431"/>
    </source>
</evidence>
<gene>
    <name evidence="7" type="ORF">EPUS_05871</name>
</gene>
<comment type="similarity">
    <text evidence="1">Belongs to the peptidase S10 family.</text>
</comment>
<keyword evidence="3" id="KW-0645">Protease</keyword>
<evidence type="ECO:0000256" key="2">
    <source>
        <dbReference type="ARBA" id="ARBA00022645"/>
    </source>
</evidence>
<evidence type="ECO:0000313" key="8">
    <source>
        <dbReference type="Proteomes" id="UP000019373"/>
    </source>
</evidence>
<evidence type="ECO:0000256" key="4">
    <source>
        <dbReference type="ARBA" id="ARBA00022801"/>
    </source>
</evidence>
<accession>U1HWR7</accession>
<dbReference type="Proteomes" id="UP000019373">
    <property type="component" value="Unassembled WGS sequence"/>
</dbReference>
<dbReference type="SUPFAM" id="SSF53474">
    <property type="entry name" value="alpha/beta-Hydrolases"/>
    <property type="match status" value="1"/>
</dbReference>
<dbReference type="AlphaFoldDB" id="U1HWR7"/>
<feature type="region of interest" description="Disordered" evidence="6">
    <location>
        <begin position="746"/>
        <end position="782"/>
    </location>
</feature>
<dbReference type="OMA" id="IWHMLQG"/>
<keyword evidence="4" id="KW-0378">Hydrolase</keyword>
<dbReference type="MEROPS" id="S10.016"/>
<keyword evidence="8" id="KW-1185">Reference proteome</keyword>
<reference evidence="8" key="1">
    <citation type="journal article" date="2014" name="BMC Genomics">
        <title>Genome characteristics reveal the impact of lichenization on lichen-forming fungus Endocarpon pusillum Hedwig (Verrucariales, Ascomycota).</title>
        <authorList>
            <person name="Wang Y.-Y."/>
            <person name="Liu B."/>
            <person name="Zhang X.-Y."/>
            <person name="Zhou Q.-M."/>
            <person name="Zhang T."/>
            <person name="Li H."/>
            <person name="Yu Y.-F."/>
            <person name="Zhang X.-L."/>
            <person name="Hao X.-Y."/>
            <person name="Wang M."/>
            <person name="Wang L."/>
            <person name="Wei J.-C."/>
        </authorList>
    </citation>
    <scope>NUCLEOTIDE SEQUENCE [LARGE SCALE GENOMIC DNA]</scope>
    <source>
        <strain evidence="8">Z07020 / HMAS-L-300199</strain>
    </source>
</reference>
<evidence type="ECO:0000256" key="5">
    <source>
        <dbReference type="ARBA" id="ARBA00023180"/>
    </source>
</evidence>
<evidence type="ECO:0000313" key="7">
    <source>
        <dbReference type="EMBL" id="ERF73859.1"/>
    </source>
</evidence>
<dbReference type="InterPro" id="IPR033124">
    <property type="entry name" value="Ser_caboxypep_his_AS"/>
</dbReference>
<name>U1HWR7_ENDPU</name>
<dbReference type="OrthoDB" id="443318at2759"/>
<dbReference type="PANTHER" id="PTHR11802">
    <property type="entry name" value="SERINE PROTEASE FAMILY S10 SERINE CARBOXYPEPTIDASE"/>
    <property type="match status" value="1"/>
</dbReference>
<dbReference type="InterPro" id="IPR001563">
    <property type="entry name" value="Peptidase_S10"/>
</dbReference>
<proteinExistence type="inferred from homology"/>
<dbReference type="Pfam" id="PF00450">
    <property type="entry name" value="Peptidase_S10"/>
    <property type="match status" value="1"/>
</dbReference>
<dbReference type="GO" id="GO:0006508">
    <property type="term" value="P:proteolysis"/>
    <property type="evidence" value="ECO:0007669"/>
    <property type="project" value="UniProtKB-KW"/>
</dbReference>
<keyword evidence="2" id="KW-0121">Carboxypeptidase</keyword>
<protein>
    <recommendedName>
        <fullName evidence="9">Carboxypeptidase</fullName>
    </recommendedName>
</protein>
<dbReference type="GO" id="GO:0004185">
    <property type="term" value="F:serine-type carboxypeptidase activity"/>
    <property type="evidence" value="ECO:0007669"/>
    <property type="project" value="InterPro"/>
</dbReference>
<feature type="region of interest" description="Disordered" evidence="6">
    <location>
        <begin position="661"/>
        <end position="688"/>
    </location>
</feature>
<dbReference type="GO" id="GO:0000324">
    <property type="term" value="C:fungal-type vacuole"/>
    <property type="evidence" value="ECO:0007669"/>
    <property type="project" value="TreeGrafter"/>
</dbReference>
<sequence>MVFDFRTQVSVTKHVLTARAQLSFHPTHAVGRMLALLAGAVLAQYPPPISNSSDLTVIKSPVNDNITISYKSPPIGTCTTIFSTQKQYTGYVSIPPDDVVSAPNDYPINTFFWFIEARQTPESAPLTVFMNGGPGSSSMVGLFQENGPCEVVEIARDRLGTRARDWGWDRSTNILYVDQPVQVGLSYDTPTNGSLNLLDNRFSIPATSLPPTQPAYTFLNGTFSSQNPIFSANTSAIAAHATWHFLQAFLAIFPQYNPGTRQNSTNRNGIVGVNLFTESYGGKYGPAMAKVFEEQNNLRAVEPTANNSILEIHLVSLGIINGFVDVLIQGPYWPRFAYRNSYDIDIFSLLEQQNAASAFLAADGCQQSTSSCRSMAQLLDPDNLGNNPTVNDMCLKAYRACQQVFRIYSNKGRSVYDIAQNNLDPFPNSYYLEYLNTRPVQAAIGARVNYTQSSDMVFTTFLGTGDYVRGGQIEDLAALLASGIRVAFIYGDRDFICNWPGGEAVSFAVAAAASQLQPSYSSWYGAGYAPIVANSSYIGGVVRQYGNLSFSRVYDAGHLVPAYQPETAFTIFTRIIQGEDVSTGEPVDLGSFGTQGDTNATHTNSAPAMANPTCFVRAVRSTCDRDQQNMLANGAGVVINGVLYNAESDWVSPAGSATSLAGQPGTAPTAMVSISDTPSTQGKVGEGATTTRGLATGVYTATTIPTTSATTKADAKRLGLADIALMDDQISKIEIEESRTYVRRYTHSATPQHYSQPADDKPKGNPYRGSTSIDQGCDLKMD</sequence>
<dbReference type="RefSeq" id="XP_007800440.1">
    <property type="nucleotide sequence ID" value="XM_007802249.1"/>
</dbReference>
<dbReference type="PROSITE" id="PS00560">
    <property type="entry name" value="CARBOXYPEPT_SER_HIS"/>
    <property type="match status" value="1"/>
</dbReference>
<keyword evidence="5" id="KW-0325">Glycoprotein</keyword>
<dbReference type="PRINTS" id="PR00724">
    <property type="entry name" value="CRBOXYPTASEC"/>
</dbReference>
<evidence type="ECO:0000256" key="6">
    <source>
        <dbReference type="SAM" id="MobiDB-lite"/>
    </source>
</evidence>
<evidence type="ECO:0008006" key="9">
    <source>
        <dbReference type="Google" id="ProtNLM"/>
    </source>
</evidence>
<dbReference type="eggNOG" id="KOG1282">
    <property type="taxonomic scope" value="Eukaryota"/>
</dbReference>
<feature type="compositionally biased region" description="Polar residues" evidence="6">
    <location>
        <begin position="672"/>
        <end position="688"/>
    </location>
</feature>
<dbReference type="HOGENOM" id="CLU_008523_10_3_1"/>
<dbReference type="InterPro" id="IPR029058">
    <property type="entry name" value="AB_hydrolase_fold"/>
</dbReference>